<proteinExistence type="predicted"/>
<name>A0ABW0GHJ0_9MICO</name>
<organism evidence="2 3">
    <name type="scientific">Aquipuribacter nitratireducens</name>
    <dbReference type="NCBI Taxonomy" id="650104"/>
    <lineage>
        <taxon>Bacteria</taxon>
        <taxon>Bacillati</taxon>
        <taxon>Actinomycetota</taxon>
        <taxon>Actinomycetes</taxon>
        <taxon>Micrococcales</taxon>
        <taxon>Intrasporangiaceae</taxon>
        <taxon>Aquipuribacter</taxon>
    </lineage>
</organism>
<dbReference type="RefSeq" id="WP_340266552.1">
    <property type="nucleotide sequence ID" value="NZ_JBBEOG010000001.1"/>
</dbReference>
<evidence type="ECO:0000259" key="1">
    <source>
        <dbReference type="Pfam" id="PF07929"/>
    </source>
</evidence>
<dbReference type="Gene3D" id="3.10.290.30">
    <property type="entry name" value="MM3350-like"/>
    <property type="match status" value="1"/>
</dbReference>
<dbReference type="InterPro" id="IPR024047">
    <property type="entry name" value="MM3350-like_sf"/>
</dbReference>
<gene>
    <name evidence="2" type="ORF">ACFPJ6_00865</name>
</gene>
<dbReference type="InterPro" id="IPR012912">
    <property type="entry name" value="Plasmid_pRiA4b_Orf3-like"/>
</dbReference>
<evidence type="ECO:0000313" key="3">
    <source>
        <dbReference type="Proteomes" id="UP001596122"/>
    </source>
</evidence>
<dbReference type="PANTHER" id="PTHR41878:SF1">
    <property type="entry name" value="TNPR PROTEIN"/>
    <property type="match status" value="1"/>
</dbReference>
<feature type="domain" description="Plasmid pRiA4b Orf3-like" evidence="1">
    <location>
        <begin position="3"/>
        <end position="148"/>
    </location>
</feature>
<dbReference type="SUPFAM" id="SSF159941">
    <property type="entry name" value="MM3350-like"/>
    <property type="match status" value="1"/>
</dbReference>
<dbReference type="EMBL" id="JBHSLD010000001">
    <property type="protein sequence ID" value="MFC5379333.1"/>
    <property type="molecule type" value="Genomic_DNA"/>
</dbReference>
<dbReference type="Pfam" id="PF07929">
    <property type="entry name" value="PRiA4_ORF3"/>
    <property type="match status" value="1"/>
</dbReference>
<keyword evidence="3" id="KW-1185">Reference proteome</keyword>
<dbReference type="PANTHER" id="PTHR41878">
    <property type="entry name" value="LEXA REPRESSOR-RELATED"/>
    <property type="match status" value="1"/>
</dbReference>
<comment type="caution">
    <text evidence="2">The sequence shown here is derived from an EMBL/GenBank/DDBJ whole genome shotgun (WGS) entry which is preliminary data.</text>
</comment>
<reference evidence="3" key="1">
    <citation type="journal article" date="2019" name="Int. J. Syst. Evol. Microbiol.">
        <title>The Global Catalogue of Microorganisms (GCM) 10K type strain sequencing project: providing services to taxonomists for standard genome sequencing and annotation.</title>
        <authorList>
            <consortium name="The Broad Institute Genomics Platform"/>
            <consortium name="The Broad Institute Genome Sequencing Center for Infectious Disease"/>
            <person name="Wu L."/>
            <person name="Ma J."/>
        </authorList>
    </citation>
    <scope>NUCLEOTIDE SEQUENCE [LARGE SCALE GENOMIC DNA]</scope>
    <source>
        <strain evidence="3">CCUG 43114</strain>
    </source>
</reference>
<protein>
    <submittedName>
        <fullName evidence="2">Plasmid pRiA4b ORF-3 family protein</fullName>
    </submittedName>
</protein>
<dbReference type="Proteomes" id="UP001596122">
    <property type="component" value="Unassembled WGS sequence"/>
</dbReference>
<accession>A0ABW0GHJ0</accession>
<sequence>MRYRVRAELAEVTQPVWRGLELPSDLALDEVHHVLQGAFGWHGYHLHRFAIGEPFDETAEVYLCPFLVDEGEAVGIDARDVRLDELLGERGESCHYAYDYGDGWEVELRLEQVLDGPADGTRRVRCLDGAGAPPPEDCGGPPGFDDIVVEREYDGRPFDPDEFDADDTTRAIDASLRLSSGTRRAVRLERYQWLLDRVGDTGLPLTAAGYLKPVDVRAAFDAWGLETEWIGAGNREDLTWPVAEVREGAMALGLLRRYKGRLLCSRLGKQARADRAVLEAQVARLVE</sequence>
<evidence type="ECO:0000313" key="2">
    <source>
        <dbReference type="EMBL" id="MFC5379333.1"/>
    </source>
</evidence>